<feature type="region of interest" description="Disordered" evidence="12">
    <location>
        <begin position="1043"/>
        <end position="1113"/>
    </location>
</feature>
<evidence type="ECO:0000256" key="12">
    <source>
        <dbReference type="SAM" id="MobiDB-lite"/>
    </source>
</evidence>
<dbReference type="PROSITE" id="PS00178">
    <property type="entry name" value="AA_TRNA_LIGASE_I"/>
    <property type="match status" value="1"/>
</dbReference>
<dbReference type="InterPro" id="IPR025709">
    <property type="entry name" value="Leu_tRNA-synth_edit"/>
</dbReference>
<dbReference type="OrthoDB" id="15954at2759"/>
<dbReference type="SUPFAM" id="SSF50677">
    <property type="entry name" value="ValRS/IleRS/LeuRS editing domain"/>
    <property type="match status" value="1"/>
</dbReference>
<evidence type="ECO:0000259" key="13">
    <source>
        <dbReference type="Pfam" id="PF00133"/>
    </source>
</evidence>
<keyword evidence="4 11" id="KW-0436">Ligase</keyword>
<feature type="compositionally biased region" description="Polar residues" evidence="12">
    <location>
        <begin position="1090"/>
        <end position="1113"/>
    </location>
</feature>
<dbReference type="EMBL" id="MU006226">
    <property type="protein sequence ID" value="KAF2826139.1"/>
    <property type="molecule type" value="Genomic_DNA"/>
</dbReference>
<dbReference type="Pfam" id="PF08264">
    <property type="entry name" value="Anticodon_1"/>
    <property type="match status" value="1"/>
</dbReference>
<dbReference type="PANTHER" id="PTHR43740:SF2">
    <property type="entry name" value="LEUCINE--TRNA LIGASE, MITOCHONDRIAL"/>
    <property type="match status" value="1"/>
</dbReference>
<evidence type="ECO:0000256" key="4">
    <source>
        <dbReference type="ARBA" id="ARBA00022598"/>
    </source>
</evidence>
<dbReference type="InterPro" id="IPR002300">
    <property type="entry name" value="aa-tRNA-synth_Ia"/>
</dbReference>
<comment type="similarity">
    <text evidence="2 11">Belongs to the class-I aminoacyl-tRNA synthetase family.</text>
</comment>
<dbReference type="Gene3D" id="1.10.730.10">
    <property type="entry name" value="Isoleucyl-tRNA Synthetase, Domain 1"/>
    <property type="match status" value="3"/>
</dbReference>
<feature type="compositionally biased region" description="Polar residues" evidence="12">
    <location>
        <begin position="1045"/>
        <end position="1061"/>
    </location>
</feature>
<keyword evidence="7 11" id="KW-0648">Protein biosynthesis</keyword>
<keyword evidence="6 11" id="KW-0067">ATP-binding</keyword>
<name>A0A6A7A048_9PLEO</name>
<evidence type="ECO:0000256" key="2">
    <source>
        <dbReference type="ARBA" id="ARBA00005594"/>
    </source>
</evidence>
<dbReference type="GO" id="GO:0005524">
    <property type="term" value="F:ATP binding"/>
    <property type="evidence" value="ECO:0007669"/>
    <property type="project" value="UniProtKB-KW"/>
</dbReference>
<dbReference type="NCBIfam" id="TIGR00396">
    <property type="entry name" value="leuS_bact"/>
    <property type="match status" value="1"/>
</dbReference>
<evidence type="ECO:0000256" key="3">
    <source>
        <dbReference type="ARBA" id="ARBA00013164"/>
    </source>
</evidence>
<dbReference type="InterPro" id="IPR001412">
    <property type="entry name" value="aa-tRNA-synth_I_CS"/>
</dbReference>
<dbReference type="InterPro" id="IPR009008">
    <property type="entry name" value="Val/Leu/Ile-tRNA-synth_edit"/>
</dbReference>
<dbReference type="SUPFAM" id="SSF52374">
    <property type="entry name" value="Nucleotidylyl transferase"/>
    <property type="match status" value="1"/>
</dbReference>
<evidence type="ECO:0000256" key="1">
    <source>
        <dbReference type="ARBA" id="ARBA00004305"/>
    </source>
</evidence>
<keyword evidence="17" id="KW-1185">Reference proteome</keyword>
<dbReference type="Pfam" id="PF13603">
    <property type="entry name" value="tRNA-synt_1_2"/>
    <property type="match status" value="1"/>
</dbReference>
<evidence type="ECO:0000256" key="6">
    <source>
        <dbReference type="ARBA" id="ARBA00022840"/>
    </source>
</evidence>
<evidence type="ECO:0000259" key="15">
    <source>
        <dbReference type="Pfam" id="PF13603"/>
    </source>
</evidence>
<dbReference type="Gene3D" id="3.40.50.620">
    <property type="entry name" value="HUPs"/>
    <property type="match status" value="2"/>
</dbReference>
<dbReference type="SUPFAM" id="SSF47323">
    <property type="entry name" value="Anticodon-binding domain of a subclass of class I aminoacyl-tRNA synthetases"/>
    <property type="match status" value="1"/>
</dbReference>
<evidence type="ECO:0000256" key="11">
    <source>
        <dbReference type="RuleBase" id="RU363035"/>
    </source>
</evidence>
<dbReference type="InterPro" id="IPR013155">
    <property type="entry name" value="M/V/L/I-tRNA-synth_anticd-bd"/>
</dbReference>
<sequence>MVGFVLQRVCRRRVLCRSVLPCIRTASRLSPSAAARRQSAEETDVATLTAKWQPHWDSLDAKWNELRPNDKGKAYVLPMFPYPSGTLHLGHLRVYTISDVLARFKHMQGYNVLHPIGWDAFGLPAENAAIERGVHPEKWTTQNIEAMKSQMKGMGGRWNWDAEIRTCDPDFYKHTQRIFLMLHERGLAYQAESLVNYDPVDQTVLANEQVDANGCSWRSGAKVEKVMLKQWFLKIKEYQQPLLDDLESLAEHGKWPQKVLAMQHNWIGKSQGTKLWFDITSATAHEFDSVEVFTTRADTLFGVQYIALSLNHPIVKQLALDDASLRAFLDRAPTLPPDTKEGYLLPDIVAHNPIAENIDGVDSTLPVYVAPYVLDDYGSGALMGVPGHDTRDHAFWRANAGTQAIKVVITSEPGLIPSPLMPKDNHDKLFTERGYVAGNIGRYEGLPSEEAARQIVDELQSAGKRAAVTSVWRLRDWLISRQRYWGTPIPIVHCSSCGPVPVPEHELPVKLPNLPDSFFDGRKGNPLAEDENWKKTDCPKCGSAAERETDTMDTFMDSSWYFFRFLDPKNDTALVDPLKANEGMPVDLYVGGVEHAILHLLYARFISKFLASTTVWPEGKLVNGEPFQQLITQGMVHGRTFTNPENGRFLRPEEVDTTVPSAPLIKANGLAPTISYEKMSKSKYNGVDPGETIAKYGADATRAHMLFQAPVGDVLEWDTQKISGVQRWFQKVLRLASASWIHDDEIASFQLPGPLDLTLPNLLRGLSKAGIWPAPFDSSGPEMTNKASPNALKSQDKKLWIKTQQTIATVTESYSRTHSLNTIISDLMSLTKTIAESPRCSAATPYLRWYSIAHLVRMMAPVAPGVAEEAWDLLTRVLRPAEQAVGHTTSPSLTSYRTVFATGFPAADLEIVPHLTQTITCVFQVDGKRKFETEIEKNADQNTYPDQQHFSRWLLTQLLHTTDGKEWLDQETGKVWKLSSSKKPHPLYELVPDDWQVVVIKDGRLCNLVGPRAEKFGKGKRRAMVTMEKQNRLRNTPAAHVEVLSSKTQPKNTQGDQQGEQSELHDTMLSPQQHFSLGRGSRKKGDHSRVSISKSLSASRAHYSTQPEVQNPRLQEIHARVDTLMSSLPSFLRPCYIPSSIVPIPRPNVLRALTITGRVSPSPAEEELSPYQHYFSQSWRVPDTIAPAYILDVDASKVSHLTRDDLILKYSAIFPEQVDLLCHPLPSVPAKPSILLSQQRFLIKKKLGAYRKYINNLVSIRSSLINKGTNDGLDREASLARVSVAQLEDTLRKNLVKSDNAAMQDFGVVNEEDIRLVYRKKTEMEGQRVEIVWVEILRLWAQDVGDDVQE</sequence>
<feature type="domain" description="Methionyl/Valyl/Leucyl/Isoleucyl-tRNA synthetase anticodon-binding" evidence="14">
    <location>
        <begin position="796"/>
        <end position="940"/>
    </location>
</feature>
<protein>
    <recommendedName>
        <fullName evidence="3">leucine--tRNA ligase</fullName>
        <ecNumber evidence="3">6.1.1.4</ecNumber>
    </recommendedName>
    <alternativeName>
        <fullName evidence="9">Leucyl-tRNA synthetase</fullName>
    </alternativeName>
</protein>
<evidence type="ECO:0000313" key="17">
    <source>
        <dbReference type="Proteomes" id="UP000799424"/>
    </source>
</evidence>
<dbReference type="PANTHER" id="PTHR43740">
    <property type="entry name" value="LEUCYL-TRNA SYNTHETASE"/>
    <property type="match status" value="1"/>
</dbReference>
<comment type="catalytic activity">
    <reaction evidence="10">
        <text>tRNA(Leu) + L-leucine + ATP = L-leucyl-tRNA(Leu) + AMP + diphosphate</text>
        <dbReference type="Rhea" id="RHEA:11688"/>
        <dbReference type="Rhea" id="RHEA-COMP:9613"/>
        <dbReference type="Rhea" id="RHEA-COMP:9622"/>
        <dbReference type="ChEBI" id="CHEBI:30616"/>
        <dbReference type="ChEBI" id="CHEBI:33019"/>
        <dbReference type="ChEBI" id="CHEBI:57427"/>
        <dbReference type="ChEBI" id="CHEBI:78442"/>
        <dbReference type="ChEBI" id="CHEBI:78494"/>
        <dbReference type="ChEBI" id="CHEBI:456215"/>
        <dbReference type="EC" id="6.1.1.4"/>
    </reaction>
</comment>
<dbReference type="GO" id="GO:0032543">
    <property type="term" value="P:mitochondrial translation"/>
    <property type="evidence" value="ECO:0007669"/>
    <property type="project" value="TreeGrafter"/>
</dbReference>
<dbReference type="InterPro" id="IPR014729">
    <property type="entry name" value="Rossmann-like_a/b/a_fold"/>
</dbReference>
<evidence type="ECO:0000259" key="14">
    <source>
        <dbReference type="Pfam" id="PF08264"/>
    </source>
</evidence>
<dbReference type="GO" id="GO:0004823">
    <property type="term" value="F:leucine-tRNA ligase activity"/>
    <property type="evidence" value="ECO:0007669"/>
    <property type="project" value="UniProtKB-EC"/>
</dbReference>
<dbReference type="GO" id="GO:0005759">
    <property type="term" value="C:mitochondrial matrix"/>
    <property type="evidence" value="ECO:0007669"/>
    <property type="project" value="UniProtKB-SubCell"/>
</dbReference>
<dbReference type="InterPro" id="IPR009080">
    <property type="entry name" value="tRNAsynth_Ia_anticodon-bd"/>
</dbReference>
<dbReference type="InterPro" id="IPR002302">
    <property type="entry name" value="Leu-tRNA-ligase"/>
</dbReference>
<evidence type="ECO:0000256" key="5">
    <source>
        <dbReference type="ARBA" id="ARBA00022741"/>
    </source>
</evidence>
<keyword evidence="5 11" id="KW-0547">Nucleotide-binding</keyword>
<dbReference type="GO" id="GO:0002161">
    <property type="term" value="F:aminoacyl-tRNA deacylase activity"/>
    <property type="evidence" value="ECO:0007669"/>
    <property type="project" value="InterPro"/>
</dbReference>
<evidence type="ECO:0000313" key="16">
    <source>
        <dbReference type="EMBL" id="KAF2826139.1"/>
    </source>
</evidence>
<proteinExistence type="inferred from homology"/>
<dbReference type="GO" id="GO:0006429">
    <property type="term" value="P:leucyl-tRNA aminoacylation"/>
    <property type="evidence" value="ECO:0007669"/>
    <property type="project" value="InterPro"/>
</dbReference>
<feature type="domain" description="Leucyl-tRNA synthetase editing" evidence="15">
    <location>
        <begin position="264"/>
        <end position="459"/>
    </location>
</feature>
<keyword evidence="8 11" id="KW-0030">Aminoacyl-tRNA synthetase</keyword>
<dbReference type="FunFam" id="3.40.50.620:FF:000003">
    <property type="entry name" value="Leucine--tRNA ligase"/>
    <property type="match status" value="1"/>
</dbReference>
<feature type="domain" description="Aminoacyl-tRNA synthetase class Ia" evidence="13">
    <location>
        <begin position="52"/>
        <end position="257"/>
    </location>
</feature>
<dbReference type="Pfam" id="PF00133">
    <property type="entry name" value="tRNA-synt_1"/>
    <property type="match status" value="2"/>
</dbReference>
<evidence type="ECO:0000256" key="7">
    <source>
        <dbReference type="ARBA" id="ARBA00022917"/>
    </source>
</evidence>
<reference evidence="16" key="1">
    <citation type="journal article" date="2020" name="Stud. Mycol.">
        <title>101 Dothideomycetes genomes: a test case for predicting lifestyles and emergence of pathogens.</title>
        <authorList>
            <person name="Haridas S."/>
            <person name="Albert R."/>
            <person name="Binder M."/>
            <person name="Bloem J."/>
            <person name="Labutti K."/>
            <person name="Salamov A."/>
            <person name="Andreopoulos B."/>
            <person name="Baker S."/>
            <person name="Barry K."/>
            <person name="Bills G."/>
            <person name="Bluhm B."/>
            <person name="Cannon C."/>
            <person name="Castanera R."/>
            <person name="Culley D."/>
            <person name="Daum C."/>
            <person name="Ezra D."/>
            <person name="Gonzalez J."/>
            <person name="Henrissat B."/>
            <person name="Kuo A."/>
            <person name="Liang C."/>
            <person name="Lipzen A."/>
            <person name="Lutzoni F."/>
            <person name="Magnuson J."/>
            <person name="Mondo S."/>
            <person name="Nolan M."/>
            <person name="Ohm R."/>
            <person name="Pangilinan J."/>
            <person name="Park H.-J."/>
            <person name="Ramirez L."/>
            <person name="Alfaro M."/>
            <person name="Sun H."/>
            <person name="Tritt A."/>
            <person name="Yoshinaga Y."/>
            <person name="Zwiers L.-H."/>
            <person name="Turgeon B."/>
            <person name="Goodwin S."/>
            <person name="Spatafora J."/>
            <person name="Crous P."/>
            <person name="Grigoriev I."/>
        </authorList>
    </citation>
    <scope>NUCLEOTIDE SEQUENCE</scope>
    <source>
        <strain evidence="16">CBS 113818</strain>
    </source>
</reference>
<evidence type="ECO:0000256" key="8">
    <source>
        <dbReference type="ARBA" id="ARBA00023146"/>
    </source>
</evidence>
<feature type="domain" description="Aminoacyl-tRNA synthetase class Ia" evidence="13">
    <location>
        <begin position="473"/>
        <end position="637"/>
    </location>
</feature>
<dbReference type="CDD" id="cd00812">
    <property type="entry name" value="LeuRS_core"/>
    <property type="match status" value="1"/>
</dbReference>
<evidence type="ECO:0000256" key="9">
    <source>
        <dbReference type="ARBA" id="ARBA00030520"/>
    </source>
</evidence>
<dbReference type="Proteomes" id="UP000799424">
    <property type="component" value="Unassembled WGS sequence"/>
</dbReference>
<comment type="subcellular location">
    <subcellularLocation>
        <location evidence="1">Mitochondrion matrix</location>
    </subcellularLocation>
</comment>
<dbReference type="FunFam" id="3.40.50.620:FF:000100">
    <property type="entry name" value="probable leucine--tRNA ligase, mitochondrial"/>
    <property type="match status" value="1"/>
</dbReference>
<accession>A0A6A7A048</accession>
<gene>
    <name evidence="16" type="ORF">CC86DRAFT_323223</name>
</gene>
<organism evidence="16 17">
    <name type="scientific">Ophiobolus disseminans</name>
    <dbReference type="NCBI Taxonomy" id="1469910"/>
    <lineage>
        <taxon>Eukaryota</taxon>
        <taxon>Fungi</taxon>
        <taxon>Dikarya</taxon>
        <taxon>Ascomycota</taxon>
        <taxon>Pezizomycotina</taxon>
        <taxon>Dothideomycetes</taxon>
        <taxon>Pleosporomycetidae</taxon>
        <taxon>Pleosporales</taxon>
        <taxon>Pleosporineae</taxon>
        <taxon>Phaeosphaeriaceae</taxon>
        <taxon>Ophiobolus</taxon>
    </lineage>
</organism>
<evidence type="ECO:0000256" key="10">
    <source>
        <dbReference type="ARBA" id="ARBA00047469"/>
    </source>
</evidence>
<dbReference type="PRINTS" id="PR00985">
    <property type="entry name" value="TRNASYNTHLEU"/>
</dbReference>
<dbReference type="EC" id="6.1.1.4" evidence="3"/>